<accession>A0A1U9R4A5</accession>
<organism evidence="2 3">
    <name type="scientific">Streptomyces niveus</name>
    <name type="common">Streptomyces spheroides</name>
    <dbReference type="NCBI Taxonomy" id="193462"/>
    <lineage>
        <taxon>Bacteria</taxon>
        <taxon>Bacillati</taxon>
        <taxon>Actinomycetota</taxon>
        <taxon>Actinomycetes</taxon>
        <taxon>Kitasatosporales</taxon>
        <taxon>Streptomycetaceae</taxon>
        <taxon>Streptomyces</taxon>
    </lineage>
</organism>
<dbReference type="SUPFAM" id="SSF56601">
    <property type="entry name" value="beta-lactamase/transpeptidase-like"/>
    <property type="match status" value="1"/>
</dbReference>
<dbReference type="GO" id="GO:0008800">
    <property type="term" value="F:beta-lactamase activity"/>
    <property type="evidence" value="ECO:0007669"/>
    <property type="project" value="InterPro"/>
</dbReference>
<evidence type="ECO:0000313" key="3">
    <source>
        <dbReference type="Proteomes" id="UP000189677"/>
    </source>
</evidence>
<evidence type="ECO:0000259" key="1">
    <source>
        <dbReference type="Pfam" id="PF13354"/>
    </source>
</evidence>
<gene>
    <name evidence="2" type="ORF">BBN63_20785</name>
</gene>
<dbReference type="Proteomes" id="UP000189677">
    <property type="component" value="Chromosome"/>
</dbReference>
<protein>
    <submittedName>
        <fullName evidence="2">Serine hydrolase</fullName>
    </submittedName>
</protein>
<feature type="domain" description="Beta-lactamase class A catalytic" evidence="1">
    <location>
        <begin position="22"/>
        <end position="263"/>
    </location>
</feature>
<dbReference type="InterPro" id="IPR045155">
    <property type="entry name" value="Beta-lactam_cat"/>
</dbReference>
<dbReference type="PANTHER" id="PTHR35333">
    <property type="entry name" value="BETA-LACTAMASE"/>
    <property type="match status" value="1"/>
</dbReference>
<sequence>MPYPPDLPHRFELLGARLWLHARCVDCGRAAGHAEDEPVVLASVVKVLLVLEFFRQAAAGQLDPAERAVVRAADRLGGTGTAGFHDDVELSLRDLALMTMSVSDNTAADILFRRVGRDTVQALARQLGLERAQVTGAPREVLESMLEDLGAADADAFASAFAALPAEEVHRLRALDPARTTSATPREMTRLLSLVWNDRAGAAAACAGVRELMSLQVNGARLGAAFDRFTTVAAKSGTLPGVRNEIGVVTYPDGARYAIAVFTRTTSLSTRRPDLDTAIGGAGREVVEGLRGCCGRADLSSPPGD</sequence>
<keyword evidence="3" id="KW-1185">Reference proteome</keyword>
<keyword evidence="2" id="KW-0378">Hydrolase</keyword>
<dbReference type="InterPro" id="IPR000871">
    <property type="entry name" value="Beta-lactam_class-A"/>
</dbReference>
<dbReference type="AlphaFoldDB" id="A0A1U9R4A5"/>
<evidence type="ECO:0000313" key="2">
    <source>
        <dbReference type="EMBL" id="AQU71093.1"/>
    </source>
</evidence>
<dbReference type="GO" id="GO:0030655">
    <property type="term" value="P:beta-lactam antibiotic catabolic process"/>
    <property type="evidence" value="ECO:0007669"/>
    <property type="project" value="InterPro"/>
</dbReference>
<proteinExistence type="predicted"/>
<dbReference type="InterPro" id="IPR012338">
    <property type="entry name" value="Beta-lactam/transpept-like"/>
</dbReference>
<dbReference type="Gene3D" id="3.40.710.10">
    <property type="entry name" value="DD-peptidase/beta-lactamase superfamily"/>
    <property type="match status" value="1"/>
</dbReference>
<dbReference type="KEGG" id="snw:BBN63_20785"/>
<dbReference type="EMBL" id="CP018047">
    <property type="protein sequence ID" value="AQU71093.1"/>
    <property type="molecule type" value="Genomic_DNA"/>
</dbReference>
<dbReference type="GO" id="GO:0046677">
    <property type="term" value="P:response to antibiotic"/>
    <property type="evidence" value="ECO:0007669"/>
    <property type="project" value="InterPro"/>
</dbReference>
<name>A0A1U9R4A5_STRNV</name>
<dbReference type="PANTHER" id="PTHR35333:SF3">
    <property type="entry name" value="BETA-LACTAMASE-TYPE TRANSPEPTIDASE FOLD CONTAINING PROTEIN"/>
    <property type="match status" value="1"/>
</dbReference>
<dbReference type="Pfam" id="PF13354">
    <property type="entry name" value="Beta-lactamase2"/>
    <property type="match status" value="1"/>
</dbReference>
<reference evidence="2 3" key="1">
    <citation type="submission" date="2016-11" db="EMBL/GenBank/DDBJ databases">
        <title>Complete genome sequence of Streptomyces niveus SCSIO 3406.</title>
        <authorList>
            <person name="Zhu Q."/>
            <person name="Cheng W."/>
            <person name="Song Y."/>
            <person name="Li Q."/>
            <person name="Ju J."/>
        </authorList>
    </citation>
    <scope>NUCLEOTIDE SEQUENCE [LARGE SCALE GENOMIC DNA]</scope>
    <source>
        <strain evidence="2 3">SCSIO 3406</strain>
    </source>
</reference>